<gene>
    <name evidence="1" type="ORF">PLOB_00019061</name>
</gene>
<name>A0ABN8RGR2_9CNID</name>
<dbReference type="Proteomes" id="UP001159405">
    <property type="component" value="Unassembled WGS sequence"/>
</dbReference>
<organism evidence="1 2">
    <name type="scientific">Porites lobata</name>
    <dbReference type="NCBI Taxonomy" id="104759"/>
    <lineage>
        <taxon>Eukaryota</taxon>
        <taxon>Metazoa</taxon>
        <taxon>Cnidaria</taxon>
        <taxon>Anthozoa</taxon>
        <taxon>Hexacorallia</taxon>
        <taxon>Scleractinia</taxon>
        <taxon>Fungiina</taxon>
        <taxon>Poritidae</taxon>
        <taxon>Porites</taxon>
    </lineage>
</organism>
<evidence type="ECO:0000313" key="1">
    <source>
        <dbReference type="EMBL" id="CAH3177114.1"/>
    </source>
</evidence>
<sequence length="127" mass="14603">MSLEPLLITGDYEIRIVVPSDIKHTRLLGTNSVRNYRTYNSVELDSDHRILTVTFKVSLRTTKGKLRLQEEIEGSERVKKRDKSDPISHQELLIEWKKYRSTLLNNTTAIDTARLPPDESVLPINTA</sequence>
<proteinExistence type="predicted"/>
<comment type="caution">
    <text evidence="1">The sequence shown here is derived from an EMBL/GenBank/DDBJ whole genome shotgun (WGS) entry which is preliminary data.</text>
</comment>
<keyword evidence="2" id="KW-1185">Reference proteome</keyword>
<accession>A0ABN8RGR2</accession>
<reference evidence="1 2" key="1">
    <citation type="submission" date="2022-05" db="EMBL/GenBank/DDBJ databases">
        <authorList>
            <consortium name="Genoscope - CEA"/>
            <person name="William W."/>
        </authorList>
    </citation>
    <scope>NUCLEOTIDE SEQUENCE [LARGE SCALE GENOMIC DNA]</scope>
</reference>
<evidence type="ECO:0000313" key="2">
    <source>
        <dbReference type="Proteomes" id="UP001159405"/>
    </source>
</evidence>
<dbReference type="EMBL" id="CALNXK010000221">
    <property type="protein sequence ID" value="CAH3177114.1"/>
    <property type="molecule type" value="Genomic_DNA"/>
</dbReference>
<protein>
    <submittedName>
        <fullName evidence="1">Uncharacterized protein</fullName>
    </submittedName>
</protein>